<comment type="caution">
    <text evidence="1">The sequence shown here is derived from an EMBL/GenBank/DDBJ whole genome shotgun (WGS) entry which is preliminary data.</text>
</comment>
<organism evidence="1 2">
    <name type="scientific">Camellia lanceoleosa</name>
    <dbReference type="NCBI Taxonomy" id="1840588"/>
    <lineage>
        <taxon>Eukaryota</taxon>
        <taxon>Viridiplantae</taxon>
        <taxon>Streptophyta</taxon>
        <taxon>Embryophyta</taxon>
        <taxon>Tracheophyta</taxon>
        <taxon>Spermatophyta</taxon>
        <taxon>Magnoliopsida</taxon>
        <taxon>eudicotyledons</taxon>
        <taxon>Gunneridae</taxon>
        <taxon>Pentapetalae</taxon>
        <taxon>asterids</taxon>
        <taxon>Ericales</taxon>
        <taxon>Theaceae</taxon>
        <taxon>Camellia</taxon>
    </lineage>
</organism>
<gene>
    <name evidence="1" type="ORF">LOK49_LG05G00046</name>
</gene>
<protein>
    <submittedName>
        <fullName evidence="1">Dof zinc finger protein DOF2.4</fullName>
    </submittedName>
</protein>
<keyword evidence="2" id="KW-1185">Reference proteome</keyword>
<accession>A0ACC0HSK7</accession>
<proteinExistence type="predicted"/>
<evidence type="ECO:0000313" key="1">
    <source>
        <dbReference type="EMBL" id="KAI8015051.1"/>
    </source>
</evidence>
<dbReference type="EMBL" id="CM045761">
    <property type="protein sequence ID" value="KAI8015051.1"/>
    <property type="molecule type" value="Genomic_DNA"/>
</dbReference>
<sequence>MVFSSIPAYLDPSNWQQQQNPQIGTSSGNGNPHLPPPPLPPPPNQGDGSGSVKPGSRYWTRGGALRSVPVGGGCRRNKRSKGSNSSKSPVSGGGGDGQTSSGSTSAISSSTSVGTASLLGLTPQIPPLQFMAAPLSQLTDHHHHHYSEIGLNYNGISAPLVVTSDMNMNFHLGSSSLGLGGGGGSGSGIEQWRLQQPTQISPMAGLDFLGVLYPFQGGVEPSGYGGEGSQVQPKPPGLGFTTHQLGSVKMEDNQQQQNPQIGTSSGNGNPHLPLPPLPPPPHQGDGNRTRGGAREVFPVCGSRNKRSKGSNSSKSPISDGGGDGKTSSGSTSAISSSTSVGTASLLGLTPQIPPLRFMAAPLSQLTDHHHHHHYGEIGLNYSGISAPLVVTSDMYMNFHLGSCSLGLGGGGGGGSGISGGCNNQLRFP</sequence>
<reference evidence="1 2" key="1">
    <citation type="journal article" date="2022" name="Plant J.">
        <title>Chromosome-level genome of Camellia lanceoleosa provides a valuable resource for understanding genome evolution and self-incompatibility.</title>
        <authorList>
            <person name="Gong W."/>
            <person name="Xiao S."/>
            <person name="Wang L."/>
            <person name="Liao Z."/>
            <person name="Chang Y."/>
            <person name="Mo W."/>
            <person name="Hu G."/>
            <person name="Li W."/>
            <person name="Zhao G."/>
            <person name="Zhu H."/>
            <person name="Hu X."/>
            <person name="Ji K."/>
            <person name="Xiang X."/>
            <person name="Song Q."/>
            <person name="Yuan D."/>
            <person name="Jin S."/>
            <person name="Zhang L."/>
        </authorList>
    </citation>
    <scope>NUCLEOTIDE SEQUENCE [LARGE SCALE GENOMIC DNA]</scope>
    <source>
        <strain evidence="1">SQ_2022a</strain>
    </source>
</reference>
<name>A0ACC0HSK7_9ERIC</name>
<dbReference type="Proteomes" id="UP001060215">
    <property type="component" value="Chromosome 4"/>
</dbReference>
<evidence type="ECO:0000313" key="2">
    <source>
        <dbReference type="Proteomes" id="UP001060215"/>
    </source>
</evidence>